<keyword evidence="1" id="KW-1185">Reference proteome</keyword>
<organism evidence="1 2">
    <name type="scientific">Romanomermis culicivorax</name>
    <name type="common">Nematode worm</name>
    <dbReference type="NCBI Taxonomy" id="13658"/>
    <lineage>
        <taxon>Eukaryota</taxon>
        <taxon>Metazoa</taxon>
        <taxon>Ecdysozoa</taxon>
        <taxon>Nematoda</taxon>
        <taxon>Enoplea</taxon>
        <taxon>Dorylaimia</taxon>
        <taxon>Mermithida</taxon>
        <taxon>Mermithoidea</taxon>
        <taxon>Mermithidae</taxon>
        <taxon>Romanomermis</taxon>
    </lineage>
</organism>
<dbReference type="WBParaSite" id="nRc.2.0.1.t01897-RA">
    <property type="protein sequence ID" value="nRc.2.0.1.t01897-RA"/>
    <property type="gene ID" value="nRc.2.0.1.g01897"/>
</dbReference>
<accession>A0A915HKN2</accession>
<proteinExistence type="predicted"/>
<dbReference type="AlphaFoldDB" id="A0A915HKN2"/>
<dbReference type="Proteomes" id="UP000887565">
    <property type="component" value="Unplaced"/>
</dbReference>
<sequence length="63" mass="7294">MLGTPLCSFLLLKHYCFLWPRKRARMRTPPLIIVVIFHLHNVFVLQAGAKCGQRNSDDPFGLR</sequence>
<evidence type="ECO:0000313" key="2">
    <source>
        <dbReference type="WBParaSite" id="nRc.2.0.1.t01897-RA"/>
    </source>
</evidence>
<protein>
    <submittedName>
        <fullName evidence="2">Secreted protein</fullName>
    </submittedName>
</protein>
<name>A0A915HKN2_ROMCU</name>
<reference evidence="2" key="1">
    <citation type="submission" date="2022-11" db="UniProtKB">
        <authorList>
            <consortium name="WormBaseParasite"/>
        </authorList>
    </citation>
    <scope>IDENTIFICATION</scope>
</reference>
<evidence type="ECO:0000313" key="1">
    <source>
        <dbReference type="Proteomes" id="UP000887565"/>
    </source>
</evidence>